<keyword evidence="1" id="KW-0812">Transmembrane</keyword>
<gene>
    <name evidence="2" type="ORF">K3248_07795</name>
</gene>
<organism evidence="2 3">
    <name type="scientific">Bartonella raoultii</name>
    <dbReference type="NCBI Taxonomy" id="1457020"/>
    <lineage>
        <taxon>Bacteria</taxon>
        <taxon>Pseudomonadati</taxon>
        <taxon>Pseudomonadota</taxon>
        <taxon>Alphaproteobacteria</taxon>
        <taxon>Hyphomicrobiales</taxon>
        <taxon>Bartonellaceae</taxon>
        <taxon>Bartonella</taxon>
    </lineage>
</organism>
<feature type="transmembrane region" description="Helical" evidence="1">
    <location>
        <begin position="31"/>
        <end position="50"/>
    </location>
</feature>
<keyword evidence="1" id="KW-0472">Membrane</keyword>
<keyword evidence="1" id="KW-1133">Transmembrane helix</keyword>
<protein>
    <submittedName>
        <fullName evidence="2">Uncharacterized protein</fullName>
    </submittedName>
</protein>
<proteinExistence type="predicted"/>
<dbReference type="Proteomes" id="UP000746918">
    <property type="component" value="Unassembled WGS sequence"/>
</dbReference>
<dbReference type="EMBL" id="JAIFRO010000009">
    <property type="protein sequence ID" value="MBX4336489.1"/>
    <property type="molecule type" value="Genomic_DNA"/>
</dbReference>
<accession>A0ABS7IA96</accession>
<evidence type="ECO:0000256" key="1">
    <source>
        <dbReference type="SAM" id="Phobius"/>
    </source>
</evidence>
<evidence type="ECO:0000313" key="2">
    <source>
        <dbReference type="EMBL" id="MBX4336489.1"/>
    </source>
</evidence>
<keyword evidence="3" id="KW-1185">Reference proteome</keyword>
<comment type="caution">
    <text evidence="2">The sequence shown here is derived from an EMBL/GenBank/DDBJ whole genome shotgun (WGS) entry which is preliminary data.</text>
</comment>
<dbReference type="InterPro" id="IPR054259">
    <property type="entry name" value="DUF6990"/>
</dbReference>
<evidence type="ECO:0000313" key="3">
    <source>
        <dbReference type="Proteomes" id="UP000746918"/>
    </source>
</evidence>
<name>A0ABS7IA96_9HYPH</name>
<sequence>MQQDFDIHKVLRSRYSIPPWENGKAKIAPDGLLHLAALALLGEVGILLFYSKRFIIGDRMGFDETIQEIHLERAVILAKEVEKEAQLSYALLQKAAEKMAMKVGSYQYFRAGDLELCRKKRDDYRKACEEKKQSLRKQGFIVSDEPVIYKVEGRKYYHDILYIKNGVPAFLDIKVG</sequence>
<reference evidence="2 3" key="1">
    <citation type="submission" date="2021-08" db="EMBL/GenBank/DDBJ databases">
        <title>Bartonella raoulti 094 sp. nov.</title>
        <authorList>
            <person name="Zgheib R."/>
            <person name="Hammoud A."/>
        </authorList>
    </citation>
    <scope>NUCLEOTIDE SEQUENCE [LARGE SCALE GENOMIC DNA]</scope>
    <source>
        <strain evidence="2 3">094</strain>
    </source>
</reference>
<dbReference type="Pfam" id="PF22499">
    <property type="entry name" value="DUF6990"/>
    <property type="match status" value="1"/>
</dbReference>